<dbReference type="RefSeq" id="WP_246141377.1">
    <property type="nucleotide sequence ID" value="NZ_BAAATQ010000101.1"/>
</dbReference>
<dbReference type="InterPro" id="IPR033803">
    <property type="entry name" value="CBD-like_Golvesin-Xly"/>
</dbReference>
<proteinExistence type="predicted"/>
<gene>
    <name evidence="2" type="ORF">JD77_04193</name>
</gene>
<dbReference type="Proteomes" id="UP000319825">
    <property type="component" value="Unassembled WGS sequence"/>
</dbReference>
<protein>
    <recommendedName>
        <fullName evidence="1">Golvesin/Xly CBD-like domain-containing protein</fullName>
    </recommendedName>
</protein>
<dbReference type="EMBL" id="VLKE01000001">
    <property type="protein sequence ID" value="TWH69185.1"/>
    <property type="molecule type" value="Genomic_DNA"/>
</dbReference>
<evidence type="ECO:0000313" key="3">
    <source>
        <dbReference type="Proteomes" id="UP000319825"/>
    </source>
</evidence>
<reference evidence="2 3" key="1">
    <citation type="submission" date="2019-07" db="EMBL/GenBank/DDBJ databases">
        <title>R&amp;d 2014.</title>
        <authorList>
            <person name="Klenk H.-P."/>
        </authorList>
    </citation>
    <scope>NUCLEOTIDE SEQUENCE [LARGE SCALE GENOMIC DNA]</scope>
    <source>
        <strain evidence="2 3">DSM 43868</strain>
    </source>
</reference>
<evidence type="ECO:0000259" key="1">
    <source>
        <dbReference type="Pfam" id="PF25275"/>
    </source>
</evidence>
<keyword evidence="3" id="KW-1185">Reference proteome</keyword>
<comment type="caution">
    <text evidence="2">The sequence shown here is derived from an EMBL/GenBank/DDBJ whole genome shotgun (WGS) entry which is preliminary data.</text>
</comment>
<feature type="domain" description="Golvesin/Xly CBD-like" evidence="1">
    <location>
        <begin position="2"/>
        <end position="47"/>
    </location>
</feature>
<dbReference type="AlphaFoldDB" id="A0A562IER5"/>
<name>A0A562IER5_MICOL</name>
<evidence type="ECO:0000313" key="2">
    <source>
        <dbReference type="EMBL" id="TWH69185.1"/>
    </source>
</evidence>
<dbReference type="Pfam" id="PF25275">
    <property type="entry name" value="Golvesin_C"/>
    <property type="match status" value="1"/>
</dbReference>
<organism evidence="2 3">
    <name type="scientific">Micromonospora olivasterospora</name>
    <dbReference type="NCBI Taxonomy" id="1880"/>
    <lineage>
        <taxon>Bacteria</taxon>
        <taxon>Bacillati</taxon>
        <taxon>Actinomycetota</taxon>
        <taxon>Actinomycetes</taxon>
        <taxon>Micromonosporales</taxon>
        <taxon>Micromonosporaceae</taxon>
        <taxon>Micromonospora</taxon>
    </lineage>
</organism>
<accession>A0A562IER5</accession>
<sequence>MNQRVNGGRWVSLGVFTLAAGDGDKVGVSRWTSGTGYVVADAIRITRV</sequence>